<evidence type="ECO:0000313" key="3">
    <source>
        <dbReference type="Proteomes" id="UP001169069"/>
    </source>
</evidence>
<name>A0ABT7QXK1_9BACT</name>
<organism evidence="2 3">
    <name type="scientific">Sulfurovum zhangzhouensis</name>
    <dbReference type="NCBI Taxonomy" id="3019067"/>
    <lineage>
        <taxon>Bacteria</taxon>
        <taxon>Pseudomonadati</taxon>
        <taxon>Campylobacterota</taxon>
        <taxon>Epsilonproteobacteria</taxon>
        <taxon>Campylobacterales</taxon>
        <taxon>Sulfurovaceae</taxon>
        <taxon>Sulfurovum</taxon>
    </lineage>
</organism>
<dbReference type="EMBL" id="JAQIBD010000002">
    <property type="protein sequence ID" value="MDM5271560.1"/>
    <property type="molecule type" value="Genomic_DNA"/>
</dbReference>
<comment type="caution">
    <text evidence="2">The sequence shown here is derived from an EMBL/GenBank/DDBJ whole genome shotgun (WGS) entry which is preliminary data.</text>
</comment>
<feature type="transmembrane region" description="Helical" evidence="1">
    <location>
        <begin position="131"/>
        <end position="148"/>
    </location>
</feature>
<dbReference type="InterPro" id="IPR019690">
    <property type="entry name" value="DUF2569"/>
</dbReference>
<sequence>MNENKELKGLGGWLILVGLGVVFAPVRLLIMLIPLYEPIFEDGMWEALTTIGSEAYHPLWGPLLIGEMAFNSIMIFASIYLIYLFFSKHYLFPKVYIAILLLSLIFIPLDSWLVTFILPDEPMFDPDTTKEFARTLIASIIWIPYMLVSKRVKATFVEKMPQQQIQPTSKSVS</sequence>
<evidence type="ECO:0000256" key="1">
    <source>
        <dbReference type="SAM" id="Phobius"/>
    </source>
</evidence>
<dbReference type="Pfam" id="PF10754">
    <property type="entry name" value="DUF2569"/>
    <property type="match status" value="1"/>
</dbReference>
<evidence type="ECO:0000313" key="2">
    <source>
        <dbReference type="EMBL" id="MDM5271560.1"/>
    </source>
</evidence>
<keyword evidence="1" id="KW-0472">Membrane</keyword>
<feature type="transmembrane region" description="Helical" evidence="1">
    <location>
        <begin position="95"/>
        <end position="119"/>
    </location>
</feature>
<protein>
    <submittedName>
        <fullName evidence="2">DUF2569 domain-containing protein</fullName>
    </submittedName>
</protein>
<proteinExistence type="predicted"/>
<dbReference type="Proteomes" id="UP001169069">
    <property type="component" value="Unassembled WGS sequence"/>
</dbReference>
<dbReference type="RefSeq" id="WP_289413129.1">
    <property type="nucleotide sequence ID" value="NZ_JAQIBD010000002.1"/>
</dbReference>
<feature type="transmembrane region" description="Helical" evidence="1">
    <location>
        <begin position="68"/>
        <end position="86"/>
    </location>
</feature>
<reference evidence="2" key="1">
    <citation type="submission" date="2023-01" db="EMBL/GenBank/DDBJ databases">
        <title>Sulfurovum sp. zt1-1 genome assembly.</title>
        <authorList>
            <person name="Wang J."/>
        </authorList>
    </citation>
    <scope>NUCLEOTIDE SEQUENCE</scope>
    <source>
        <strain evidence="2">Zt1-1</strain>
    </source>
</reference>
<feature type="transmembrane region" description="Helical" evidence="1">
    <location>
        <begin position="12"/>
        <end position="36"/>
    </location>
</feature>
<accession>A0ABT7QXK1</accession>
<gene>
    <name evidence="2" type="ORF">PGH07_05185</name>
</gene>
<keyword evidence="1" id="KW-1133">Transmembrane helix</keyword>
<keyword evidence="1" id="KW-0812">Transmembrane</keyword>
<keyword evidence="3" id="KW-1185">Reference proteome</keyword>